<comment type="similarity">
    <text evidence="3 13">Belongs to the glycosyl hydrolase 47 family.</text>
</comment>
<dbReference type="InterPro" id="IPR036026">
    <property type="entry name" value="Seven-hairpin_glycosidases"/>
</dbReference>
<keyword evidence="4 11" id="KW-0479">Metal-binding</keyword>
<dbReference type="GO" id="GO:0016020">
    <property type="term" value="C:membrane"/>
    <property type="evidence" value="ECO:0007669"/>
    <property type="project" value="InterPro"/>
</dbReference>
<evidence type="ECO:0000313" key="14">
    <source>
        <dbReference type="EMBL" id="KAF6754190.1"/>
    </source>
</evidence>
<dbReference type="PRINTS" id="PR00747">
    <property type="entry name" value="GLYHDRLASE47"/>
</dbReference>
<dbReference type="GO" id="GO:0036503">
    <property type="term" value="P:ERAD pathway"/>
    <property type="evidence" value="ECO:0007669"/>
    <property type="project" value="UniProtKB-ARBA"/>
</dbReference>
<accession>A0A8H6M4C7</accession>
<evidence type="ECO:0000256" key="13">
    <source>
        <dbReference type="RuleBase" id="RU361193"/>
    </source>
</evidence>
<evidence type="ECO:0000313" key="15">
    <source>
        <dbReference type="Proteomes" id="UP000521943"/>
    </source>
</evidence>
<evidence type="ECO:0000256" key="9">
    <source>
        <dbReference type="ARBA" id="ARBA00048605"/>
    </source>
</evidence>
<comment type="cofactor">
    <cofactor evidence="1 11">
        <name>Ca(2+)</name>
        <dbReference type="ChEBI" id="CHEBI:29108"/>
    </cofactor>
</comment>
<comment type="catalytic activity">
    <reaction evidence="9">
        <text>N(4)-(alpha-D-Man-(1-&gt;2)-alpha-D-Man-(1-&gt;2)-alpha-D-Man-(1-&gt;3)-[alpha-D-Man-(1-&gt;2)-alpha-D-Man-(1-&gt;3)-[alpha-D-Man-(1-&gt;2)-alpha-D-Man-(1-&gt;6)]-alpha-D-Man-(1-&gt;6)]-beta-D-Man-(1-&gt;4)-beta-D-GlcNAc-(1-&gt;4)-beta-D-GlcNAc)-L-asparaginyl-[protein] (N-glucan mannose isomer 9A1,2,3B1,2,3) + 4 H2O = N(4)-(alpha-D-Man-(1-&gt;3)-[alpha-D-Man-(1-&gt;3)-[alpha-D-Man-(1-&gt;6)]-alpha-D-Man-(1-&gt;6)]-beta-D-Man-(1-&gt;4)-beta-D-GlcNAc-(1-&gt;4)-beta-D-GlcNAc)-L-asparaginyl-[protein] (N-glucan mannose isomer 5A1,2) + 4 beta-D-mannose</text>
        <dbReference type="Rhea" id="RHEA:56008"/>
        <dbReference type="Rhea" id="RHEA-COMP:14356"/>
        <dbReference type="Rhea" id="RHEA-COMP:14367"/>
        <dbReference type="ChEBI" id="CHEBI:15377"/>
        <dbReference type="ChEBI" id="CHEBI:28563"/>
        <dbReference type="ChEBI" id="CHEBI:59087"/>
        <dbReference type="ChEBI" id="CHEBI:139493"/>
        <dbReference type="EC" id="3.2.1.113"/>
    </reaction>
</comment>
<dbReference type="GO" id="GO:0005509">
    <property type="term" value="F:calcium ion binding"/>
    <property type="evidence" value="ECO:0007669"/>
    <property type="project" value="InterPro"/>
</dbReference>
<evidence type="ECO:0000256" key="4">
    <source>
        <dbReference type="ARBA" id="ARBA00022723"/>
    </source>
</evidence>
<keyword evidence="15" id="KW-1185">Reference proteome</keyword>
<dbReference type="Proteomes" id="UP000521943">
    <property type="component" value="Unassembled WGS sequence"/>
</dbReference>
<name>A0A8H6M4C7_9AGAR</name>
<feature type="active site" evidence="10">
    <location>
        <position position="401"/>
    </location>
</feature>
<dbReference type="EMBL" id="JACGCI010000035">
    <property type="protein sequence ID" value="KAF6754190.1"/>
    <property type="molecule type" value="Genomic_DNA"/>
</dbReference>
<feature type="disulfide bond" evidence="12">
    <location>
        <begin position="297"/>
        <end position="345"/>
    </location>
</feature>
<feature type="active site" description="Proton donor" evidence="10">
    <location>
        <position position="88"/>
    </location>
</feature>
<dbReference type="SUPFAM" id="SSF48225">
    <property type="entry name" value="Seven-hairpin glycosidases"/>
    <property type="match status" value="1"/>
</dbReference>
<dbReference type="OrthoDB" id="8118055at2759"/>
<reference evidence="14 15" key="1">
    <citation type="submission" date="2020-07" db="EMBL/GenBank/DDBJ databases">
        <title>Comparative genomics of pyrophilous fungi reveals a link between fire events and developmental genes.</title>
        <authorList>
            <consortium name="DOE Joint Genome Institute"/>
            <person name="Steindorff A.S."/>
            <person name="Carver A."/>
            <person name="Calhoun S."/>
            <person name="Stillman K."/>
            <person name="Liu H."/>
            <person name="Lipzen A."/>
            <person name="Pangilinan J."/>
            <person name="Labutti K."/>
            <person name="Bruns T.D."/>
            <person name="Grigoriev I.V."/>
        </authorList>
    </citation>
    <scope>NUCLEOTIDE SEQUENCE [LARGE SCALE GENOMIC DNA]</scope>
    <source>
        <strain evidence="14 15">CBS 144469</strain>
    </source>
</reference>
<dbReference type="GO" id="GO:0004571">
    <property type="term" value="F:mannosyl-oligosaccharide 1,2-alpha-mannosidase activity"/>
    <property type="evidence" value="ECO:0007669"/>
    <property type="project" value="UniProtKB-EC"/>
</dbReference>
<proteinExistence type="inferred from homology"/>
<dbReference type="PANTHER" id="PTHR11742:SF55">
    <property type="entry name" value="ENDOPLASMIC RETICULUM MANNOSYL-OLIGOSACCHARIDE 1,2-ALPHA-MANNOSIDASE"/>
    <property type="match status" value="1"/>
</dbReference>
<dbReference type="PANTHER" id="PTHR11742">
    <property type="entry name" value="MANNOSYL-OLIGOSACCHARIDE ALPHA-1,2-MANNOSIDASE-RELATED"/>
    <property type="match status" value="1"/>
</dbReference>
<evidence type="ECO:0000256" key="2">
    <source>
        <dbReference type="ARBA" id="ARBA00004922"/>
    </source>
</evidence>
<comment type="caution">
    <text evidence="14">The sequence shown here is derived from an EMBL/GenBank/DDBJ whole genome shotgun (WGS) entry which is preliminary data.</text>
</comment>
<dbReference type="InterPro" id="IPR001382">
    <property type="entry name" value="Glyco_hydro_47"/>
</dbReference>
<evidence type="ECO:0000256" key="3">
    <source>
        <dbReference type="ARBA" id="ARBA00007658"/>
    </source>
</evidence>
<feature type="non-terminal residue" evidence="14">
    <location>
        <position position="505"/>
    </location>
</feature>
<evidence type="ECO:0000256" key="11">
    <source>
        <dbReference type="PIRSR" id="PIRSR601382-2"/>
    </source>
</evidence>
<dbReference type="GO" id="GO:0005783">
    <property type="term" value="C:endoplasmic reticulum"/>
    <property type="evidence" value="ECO:0007669"/>
    <property type="project" value="TreeGrafter"/>
</dbReference>
<sequence>ADLEKRDAIVGAFKHAWHAYERDAMGSDEYHPISHGASNLTEAGSIGYMVVDVLDSLQIMGLDEEYQRARTWVENVSFDVDGEYSTFETTIRVLGGLLSAYHLSGNDELYLQKAIDLADRLSVTFDSPTGLPYPYVNLHAGTGHHAKDYPGLVSAAEVGTLQLEFKYLSHVTGDPKYWRSVEKVMTVLKNALLEHNLASVFMNHLEGRYIHSPISLGSRADSYYEYLLKQYIQTNKTEEIYGTMYRGAMDSVQQFLIQVRENKDGQSMTYTSEMMPEQDPSGQISWRLTPKQDHLVCFLGGSLMLGAVKSAAFNPDRVSMPPEESELNDYGWKDWKTGKELIKTCLKTHDTATGLSPEIVYFRIASDGMDAYEWAPTDWYIRGAQPGVPPPYDARYMLRPETVESLFIAYRLTGDELYREHGWRIFQSIEKHAKVSTGGYATVLNVDENPARLEDKMETFFLSETLKYLYLLFSDSDVLPFDKYVFNTEAHPLPIFTPKIPTAVF</sequence>
<dbReference type="Gene3D" id="1.50.10.10">
    <property type="match status" value="1"/>
</dbReference>
<evidence type="ECO:0000256" key="6">
    <source>
        <dbReference type="ARBA" id="ARBA00022837"/>
    </source>
</evidence>
<keyword evidence="6 11" id="KW-0106">Calcium</keyword>
<feature type="active site" description="Proton donor" evidence="10">
    <location>
        <position position="358"/>
    </location>
</feature>
<dbReference type="GO" id="GO:0005975">
    <property type="term" value="P:carbohydrate metabolic process"/>
    <property type="evidence" value="ECO:0007669"/>
    <property type="project" value="InterPro"/>
</dbReference>
<keyword evidence="7 12" id="KW-1015">Disulfide bond</keyword>
<dbReference type="EC" id="3.2.1.-" evidence="13"/>
<evidence type="ECO:0000256" key="10">
    <source>
        <dbReference type="PIRSR" id="PIRSR601382-1"/>
    </source>
</evidence>
<protein>
    <recommendedName>
        <fullName evidence="13">alpha-1,2-Mannosidase</fullName>
        <ecNumber evidence="13">3.2.1.-</ecNumber>
    </recommendedName>
</protein>
<keyword evidence="13" id="KW-0326">Glycosidase</keyword>
<keyword evidence="5 13" id="KW-0378">Hydrolase</keyword>
<dbReference type="InterPro" id="IPR050749">
    <property type="entry name" value="Glycosyl_Hydrolase_47"/>
</dbReference>
<dbReference type="AlphaFoldDB" id="A0A8H6M4C7"/>
<feature type="active site" evidence="10">
    <location>
        <position position="221"/>
    </location>
</feature>
<evidence type="ECO:0000256" key="1">
    <source>
        <dbReference type="ARBA" id="ARBA00001913"/>
    </source>
</evidence>
<dbReference type="InterPro" id="IPR012341">
    <property type="entry name" value="6hp_glycosidase-like_sf"/>
</dbReference>
<comment type="catalytic activity">
    <reaction evidence="8">
        <text>N(4)-(alpha-D-Man-(1-&gt;2)-alpha-D-Man-(1-&gt;2)-alpha-D-Man-(1-&gt;3)-[alpha-D-Man-(1-&gt;3)-[alpha-D-Man-(1-&gt;2)-alpha-D-Man-(1-&gt;6)]-alpha-D-Man-(1-&gt;6)]-beta-D-Man-(1-&gt;4)-beta-D-GlcNAc-(1-&gt;4)-beta-D-GlcNAc)-L-asparaginyl-[protein] (N-glucan mannose isomer 8A1,2,3B1,3) + 3 H2O = N(4)-(alpha-D-Man-(1-&gt;3)-[alpha-D-Man-(1-&gt;3)-[alpha-D-Man-(1-&gt;6)]-alpha-D-Man-(1-&gt;6)]-beta-D-Man-(1-&gt;4)-beta-D-GlcNAc-(1-&gt;4)-beta-D-GlcNAc)-L-asparaginyl-[protein] (N-glucan mannose isomer 5A1,2) + 3 beta-D-mannose</text>
        <dbReference type="Rhea" id="RHEA:56028"/>
        <dbReference type="Rhea" id="RHEA-COMP:14358"/>
        <dbReference type="Rhea" id="RHEA-COMP:14367"/>
        <dbReference type="ChEBI" id="CHEBI:15377"/>
        <dbReference type="ChEBI" id="CHEBI:28563"/>
        <dbReference type="ChEBI" id="CHEBI:59087"/>
        <dbReference type="ChEBI" id="CHEBI:60628"/>
        <dbReference type="EC" id="3.2.1.113"/>
    </reaction>
</comment>
<evidence type="ECO:0000256" key="7">
    <source>
        <dbReference type="ARBA" id="ARBA00023157"/>
    </source>
</evidence>
<organism evidence="14 15">
    <name type="scientific">Ephemerocybe angulata</name>
    <dbReference type="NCBI Taxonomy" id="980116"/>
    <lineage>
        <taxon>Eukaryota</taxon>
        <taxon>Fungi</taxon>
        <taxon>Dikarya</taxon>
        <taxon>Basidiomycota</taxon>
        <taxon>Agaricomycotina</taxon>
        <taxon>Agaricomycetes</taxon>
        <taxon>Agaricomycetidae</taxon>
        <taxon>Agaricales</taxon>
        <taxon>Agaricineae</taxon>
        <taxon>Psathyrellaceae</taxon>
        <taxon>Ephemerocybe</taxon>
    </lineage>
</organism>
<evidence type="ECO:0000256" key="5">
    <source>
        <dbReference type="ARBA" id="ARBA00022801"/>
    </source>
</evidence>
<dbReference type="Pfam" id="PF01532">
    <property type="entry name" value="Glyco_hydro_47"/>
    <property type="match status" value="1"/>
</dbReference>
<comment type="pathway">
    <text evidence="2">Protein modification; protein glycosylation.</text>
</comment>
<evidence type="ECO:0000256" key="12">
    <source>
        <dbReference type="PIRSR" id="PIRSR601382-3"/>
    </source>
</evidence>
<evidence type="ECO:0000256" key="8">
    <source>
        <dbReference type="ARBA" id="ARBA00047669"/>
    </source>
</evidence>
<gene>
    <name evidence="14" type="ORF">DFP72DRAFT_813004</name>
</gene>
<feature type="binding site" evidence="11">
    <location>
        <position position="488"/>
    </location>
    <ligand>
        <name>Ca(2+)</name>
        <dbReference type="ChEBI" id="CHEBI:29108"/>
    </ligand>
</feature>